<evidence type="ECO:0000313" key="3">
    <source>
        <dbReference type="Proteomes" id="UP001384579"/>
    </source>
</evidence>
<dbReference type="SUPFAM" id="SSF52980">
    <property type="entry name" value="Restriction endonuclease-like"/>
    <property type="match status" value="1"/>
</dbReference>
<dbReference type="InterPro" id="IPR011335">
    <property type="entry name" value="Restrct_endonuc-II-like"/>
</dbReference>
<keyword evidence="2" id="KW-0378">Hydrolase</keyword>
<dbReference type="PANTHER" id="PTHR35400">
    <property type="entry name" value="SLR1083 PROTEIN"/>
    <property type="match status" value="1"/>
</dbReference>
<keyword evidence="3" id="KW-1185">Reference proteome</keyword>
<dbReference type="RefSeq" id="WP_340521687.1">
    <property type="nucleotide sequence ID" value="NZ_JBBLXS010000121.1"/>
</dbReference>
<dbReference type="GO" id="GO:0004519">
    <property type="term" value="F:endonuclease activity"/>
    <property type="evidence" value="ECO:0007669"/>
    <property type="project" value="UniProtKB-KW"/>
</dbReference>
<keyword evidence="2" id="KW-0540">Nuclease</keyword>
<dbReference type="Gene3D" id="3.90.1570.10">
    <property type="entry name" value="tt1808, chain A"/>
    <property type="match status" value="1"/>
</dbReference>
<protein>
    <submittedName>
        <fullName evidence="2">Uma2 family endonuclease</fullName>
    </submittedName>
</protein>
<accession>A0ABU8YM73</accession>
<dbReference type="EMBL" id="JBBLXS010000121">
    <property type="protein sequence ID" value="MEK0185465.1"/>
    <property type="molecule type" value="Genomic_DNA"/>
</dbReference>
<organism evidence="2 3">
    <name type="scientific">Microcoleus anatoxicus PTRS2</name>
    <dbReference type="NCBI Taxonomy" id="2705321"/>
    <lineage>
        <taxon>Bacteria</taxon>
        <taxon>Bacillati</taxon>
        <taxon>Cyanobacteriota</taxon>
        <taxon>Cyanophyceae</taxon>
        <taxon>Oscillatoriophycideae</taxon>
        <taxon>Oscillatoriales</taxon>
        <taxon>Microcoleaceae</taxon>
        <taxon>Microcoleus</taxon>
        <taxon>Microcoleus anatoxicus</taxon>
    </lineage>
</organism>
<feature type="domain" description="Putative restriction endonuclease" evidence="1">
    <location>
        <begin position="11"/>
        <end position="180"/>
    </location>
</feature>
<dbReference type="CDD" id="cd06260">
    <property type="entry name" value="DUF820-like"/>
    <property type="match status" value="1"/>
</dbReference>
<name>A0ABU8YM73_9CYAN</name>
<dbReference type="InterPro" id="IPR008538">
    <property type="entry name" value="Uma2"/>
</dbReference>
<dbReference type="PANTHER" id="PTHR35400:SF1">
    <property type="entry name" value="SLR1083 PROTEIN"/>
    <property type="match status" value="1"/>
</dbReference>
<keyword evidence="2" id="KW-0255">Endonuclease</keyword>
<dbReference type="Pfam" id="PF05685">
    <property type="entry name" value="Uma2"/>
    <property type="match status" value="1"/>
</dbReference>
<dbReference type="Proteomes" id="UP001384579">
    <property type="component" value="Unassembled WGS sequence"/>
</dbReference>
<comment type="caution">
    <text evidence="2">The sequence shown here is derived from an EMBL/GenBank/DDBJ whole genome shotgun (WGS) entry which is preliminary data.</text>
</comment>
<reference evidence="2 3" key="1">
    <citation type="journal article" date="2020" name="Harmful Algae">
        <title>Molecular and morphological characterization of a novel dihydroanatoxin-a producing Microcoleus species (cyanobacteria) from the Russian River, California, USA.</title>
        <authorList>
            <person name="Conklin K.Y."/>
            <person name="Stancheva R."/>
            <person name="Otten T.G."/>
            <person name="Fadness R."/>
            <person name="Boyer G.L."/>
            <person name="Read B."/>
            <person name="Zhang X."/>
            <person name="Sheath R.G."/>
        </authorList>
    </citation>
    <scope>NUCLEOTIDE SEQUENCE [LARGE SCALE GENOMIC DNA]</scope>
    <source>
        <strain evidence="2 3">PTRS2</strain>
    </source>
</reference>
<evidence type="ECO:0000313" key="2">
    <source>
        <dbReference type="EMBL" id="MEK0185465.1"/>
    </source>
</evidence>
<gene>
    <name evidence="2" type="ORF">WMG39_11500</name>
</gene>
<proteinExistence type="predicted"/>
<dbReference type="InterPro" id="IPR012296">
    <property type="entry name" value="Nuclease_put_TT1808"/>
</dbReference>
<sequence length="194" mass="21627">MTLLDIRLLTVQEYHRMAEIGILDEDERVELLGGQIVKMAAKGTAHGAGVKRTVELLQNLLGRLVLISVQDPVRLNDNSEPEPDIALLIPDPLYYEDHHPTPSEVYLIIEVADTTLRTDLGIKATIYAQSGIADYWVLDVNNRQLHVFREPTQDGYQSIAVLGDDASISPLQFPDISFAVRDMLRPLITESLAV</sequence>
<evidence type="ECO:0000259" key="1">
    <source>
        <dbReference type="Pfam" id="PF05685"/>
    </source>
</evidence>